<evidence type="ECO:0000313" key="2">
    <source>
        <dbReference type="Proteomes" id="UP000193920"/>
    </source>
</evidence>
<keyword evidence="2" id="KW-1185">Reference proteome</keyword>
<sequence length="165" mass="18925">MNTHPLSTTVTSTNHLSLPTSVHILKKSPQHKLKVKQSIENLNKRGVKRTTSHLCLQSSIQFPDSKVSPSSHISKYVLGINNKVDDFKLKESKEEYNKLLKYFGSVPHNQRVSNIKEEYQETKDYMSFEIQNQNQIMEAIKNGEIPFYSSDNDNDAEVLVINDDM</sequence>
<dbReference type="Proteomes" id="UP000193920">
    <property type="component" value="Unassembled WGS sequence"/>
</dbReference>
<dbReference type="EMBL" id="MCOG01000230">
    <property type="protein sequence ID" value="ORY23733.1"/>
    <property type="molecule type" value="Genomic_DNA"/>
</dbReference>
<dbReference type="AlphaFoldDB" id="A0A1Y2AMC7"/>
<proteinExistence type="predicted"/>
<evidence type="ECO:0000313" key="1">
    <source>
        <dbReference type="EMBL" id="ORY23733.1"/>
    </source>
</evidence>
<organism evidence="1 2">
    <name type="scientific">Neocallimastix californiae</name>
    <dbReference type="NCBI Taxonomy" id="1754190"/>
    <lineage>
        <taxon>Eukaryota</taxon>
        <taxon>Fungi</taxon>
        <taxon>Fungi incertae sedis</taxon>
        <taxon>Chytridiomycota</taxon>
        <taxon>Chytridiomycota incertae sedis</taxon>
        <taxon>Neocallimastigomycetes</taxon>
        <taxon>Neocallimastigales</taxon>
        <taxon>Neocallimastigaceae</taxon>
        <taxon>Neocallimastix</taxon>
    </lineage>
</organism>
<dbReference type="STRING" id="1754190.A0A1Y2AMC7"/>
<reference evidence="1 2" key="1">
    <citation type="submission" date="2016-08" db="EMBL/GenBank/DDBJ databases">
        <title>A Parts List for Fungal Cellulosomes Revealed by Comparative Genomics.</title>
        <authorList>
            <consortium name="DOE Joint Genome Institute"/>
            <person name="Haitjema C.H."/>
            <person name="Gilmore S.P."/>
            <person name="Henske J.K."/>
            <person name="Solomon K.V."/>
            <person name="De Groot R."/>
            <person name="Kuo A."/>
            <person name="Mondo S.J."/>
            <person name="Salamov A.A."/>
            <person name="Labutti K."/>
            <person name="Zhao Z."/>
            <person name="Chiniquy J."/>
            <person name="Barry K."/>
            <person name="Brewer H.M."/>
            <person name="Purvine S.O."/>
            <person name="Wright A.T."/>
            <person name="Boxma B."/>
            <person name="Van Alen T."/>
            <person name="Hackstein J.H."/>
            <person name="Baker S.E."/>
            <person name="Grigoriev I.V."/>
            <person name="O'Malley M.A."/>
        </authorList>
    </citation>
    <scope>NUCLEOTIDE SEQUENCE [LARGE SCALE GENOMIC DNA]</scope>
    <source>
        <strain evidence="1 2">G1</strain>
    </source>
</reference>
<gene>
    <name evidence="1" type="ORF">LY90DRAFT_706778</name>
</gene>
<accession>A0A1Y2AMC7</accession>
<comment type="caution">
    <text evidence="1">The sequence shown here is derived from an EMBL/GenBank/DDBJ whole genome shotgun (WGS) entry which is preliminary data.</text>
</comment>
<protein>
    <submittedName>
        <fullName evidence="1">Uncharacterized protein</fullName>
    </submittedName>
</protein>
<name>A0A1Y2AMC7_9FUNG</name>